<dbReference type="Gene3D" id="3.80.10.10">
    <property type="entry name" value="Ribonuclease Inhibitor"/>
    <property type="match status" value="1"/>
</dbReference>
<dbReference type="InterPro" id="IPR041118">
    <property type="entry name" value="Rx_N"/>
</dbReference>
<dbReference type="Pfam" id="PF23559">
    <property type="entry name" value="WHD_DRP"/>
    <property type="match status" value="1"/>
</dbReference>
<feature type="compositionally biased region" description="Acidic residues" evidence="7">
    <location>
        <begin position="353"/>
        <end position="368"/>
    </location>
</feature>
<keyword evidence="3" id="KW-0677">Repeat</keyword>
<dbReference type="InterPro" id="IPR038005">
    <property type="entry name" value="RX-like_CC"/>
</dbReference>
<dbReference type="InterPro" id="IPR002182">
    <property type="entry name" value="NB-ARC"/>
</dbReference>
<organism evidence="12 13">
    <name type="scientific">Buddleja alternifolia</name>
    <dbReference type="NCBI Taxonomy" id="168488"/>
    <lineage>
        <taxon>Eukaryota</taxon>
        <taxon>Viridiplantae</taxon>
        <taxon>Streptophyta</taxon>
        <taxon>Embryophyta</taxon>
        <taxon>Tracheophyta</taxon>
        <taxon>Spermatophyta</taxon>
        <taxon>Magnoliopsida</taxon>
        <taxon>eudicotyledons</taxon>
        <taxon>Gunneridae</taxon>
        <taxon>Pentapetalae</taxon>
        <taxon>asterids</taxon>
        <taxon>lamiids</taxon>
        <taxon>Lamiales</taxon>
        <taxon>Scrophulariaceae</taxon>
        <taxon>Buddlejeae</taxon>
        <taxon>Buddleja</taxon>
    </lineage>
</organism>
<evidence type="ECO:0000256" key="5">
    <source>
        <dbReference type="ARBA" id="ARBA00022821"/>
    </source>
</evidence>
<keyword evidence="6" id="KW-0067">ATP-binding</keyword>
<evidence type="ECO:0000259" key="9">
    <source>
        <dbReference type="Pfam" id="PF18052"/>
    </source>
</evidence>
<evidence type="ECO:0000256" key="6">
    <source>
        <dbReference type="ARBA" id="ARBA00022840"/>
    </source>
</evidence>
<feature type="domain" description="Disease resistance R13L4/SHOC-2-like LRR" evidence="11">
    <location>
        <begin position="649"/>
        <end position="936"/>
    </location>
</feature>
<keyword evidence="13" id="KW-1185">Reference proteome</keyword>
<evidence type="ECO:0000313" key="12">
    <source>
        <dbReference type="EMBL" id="KAG8369892.1"/>
    </source>
</evidence>
<name>A0AAV6WNP0_9LAMI</name>
<dbReference type="InterPro" id="IPR042197">
    <property type="entry name" value="Apaf_helical"/>
</dbReference>
<dbReference type="InterPro" id="IPR044974">
    <property type="entry name" value="Disease_R_plants"/>
</dbReference>
<dbReference type="InterPro" id="IPR058922">
    <property type="entry name" value="WHD_DRP"/>
</dbReference>
<dbReference type="GO" id="GO:0051607">
    <property type="term" value="P:defense response to virus"/>
    <property type="evidence" value="ECO:0007669"/>
    <property type="project" value="UniProtKB-ARBA"/>
</dbReference>
<dbReference type="EMBL" id="WHWC01000014">
    <property type="protein sequence ID" value="KAG8369892.1"/>
    <property type="molecule type" value="Genomic_DNA"/>
</dbReference>
<protein>
    <submittedName>
        <fullName evidence="12">Uncharacterized protein</fullName>
    </submittedName>
</protein>
<dbReference type="PRINTS" id="PR00364">
    <property type="entry name" value="DISEASERSIST"/>
</dbReference>
<dbReference type="InterPro" id="IPR036388">
    <property type="entry name" value="WH-like_DNA-bd_sf"/>
</dbReference>
<dbReference type="Gene3D" id="1.10.8.430">
    <property type="entry name" value="Helical domain of apoptotic protease-activating factors"/>
    <property type="match status" value="1"/>
</dbReference>
<dbReference type="GO" id="GO:0005524">
    <property type="term" value="F:ATP binding"/>
    <property type="evidence" value="ECO:0007669"/>
    <property type="project" value="UniProtKB-KW"/>
</dbReference>
<evidence type="ECO:0000313" key="13">
    <source>
        <dbReference type="Proteomes" id="UP000826271"/>
    </source>
</evidence>
<dbReference type="PANTHER" id="PTHR23155">
    <property type="entry name" value="DISEASE RESISTANCE PROTEIN RP"/>
    <property type="match status" value="1"/>
</dbReference>
<accession>A0AAV6WNP0</accession>
<evidence type="ECO:0000256" key="2">
    <source>
        <dbReference type="ARBA" id="ARBA00022614"/>
    </source>
</evidence>
<dbReference type="SUPFAM" id="SSF52540">
    <property type="entry name" value="P-loop containing nucleoside triphosphate hydrolases"/>
    <property type="match status" value="2"/>
</dbReference>
<proteinExistence type="inferred from homology"/>
<feature type="domain" description="NB-ARC" evidence="8">
    <location>
        <begin position="163"/>
        <end position="335"/>
    </location>
</feature>
<feature type="region of interest" description="Disordered" evidence="7">
    <location>
        <begin position="344"/>
        <end position="388"/>
    </location>
</feature>
<sequence length="1008" mass="115853">MYEYIVIGVIRSLSELLILEPNYLPDLQGRIEIIQMKLRQLQAILEIADARQEVDEGIRDWIVETREVAYDIEDLTLVAVSSRKEGSILKKYTSMFKETTSFHNLEPKIQVIEAKISALESDLRVRNIKPRQKGMPNPVSQRRQQQRRTYSHPVEEDIVGLDEEIEGLVAELVKENGDSYQVVSITGMGGIGKTTIAKKIYHHSDIRSHFHAFAWVCVSQQWQQEDVLQRILNKLEPEKRKEINKLKAEELVEELYEVQNRKRCLIVLDDVWEMDVWDVLRPAFPNRLMNSKVLLTTRNKEIARHIDMENHCYLYEQRHLNEKESWELLKKKVYRGLKTADLTLSQSRGGGGDEGENEYSSSFEDDDAPSSTESFHSCCTDGNEDEVTGQIQTAGSEDSVQGQINPMNMEKLGKDMVRQCKGLPLAIIVLGGLLMTKSTTSEWIKVHQNFNSYLRMGRSSRESGRVHEVLALSYHDLPYHLKPCFLHLGNFPEDSKIPTRKLYQLWAAEGFISPESYQAGKKESVMDIAERYLDELVQRCMVQVRVDEATGCFKSCRLHDLTRELCLVKGKEENFLKRVSLRSEPDPIVSPSPSAKATSISVTRRLSVVVDNDFDNYFPPRKEKLQHIRSALFFSRLSNRRNLEQTLDMLCDEFKLLRVLDLERFNFGAKLSKAIGNLVYLRYLSLRGSQVYRLPSSIGNLKYLQTLDLRVPFLVCLTIPNVISKLNHLKHLYLPPSHRCTSKLQLSTLSKLEILKNVDTRVSDYRDIPKLSKLQKLAAILTLEVEDLAAIINCLSLEHNHIRDTSFRIRYDFKSERELHVLSKLVGSTHLRKLDLVGQIKRLPEHCHFAQSLTKLTLRSSWLERDPMATLEKLPNLYSLILRKNVFEGNAICCSSKGFPQLRILELQGLTSLEYWIIEEGAMPSLYSLKIDECTSLRMVPEGIKYVATLKELVIANMPDAFKCRVRKVQEEGGEDIYKVEHIPLITFTEISSSYMKQFQSQLSGAIN</sequence>
<keyword evidence="4" id="KW-0547">Nucleotide-binding</keyword>
<dbReference type="InterPro" id="IPR055414">
    <property type="entry name" value="LRR_R13L4/SHOC2-like"/>
</dbReference>
<comment type="similarity">
    <text evidence="1">Belongs to the disease resistance NB-LRR family.</text>
</comment>
<dbReference type="FunFam" id="1.10.10.10:FF:000322">
    <property type="entry name" value="Probable disease resistance protein At1g63360"/>
    <property type="match status" value="1"/>
</dbReference>
<dbReference type="InterPro" id="IPR027417">
    <property type="entry name" value="P-loop_NTPase"/>
</dbReference>
<feature type="region of interest" description="Disordered" evidence="7">
    <location>
        <begin position="129"/>
        <end position="152"/>
    </location>
</feature>
<dbReference type="GO" id="GO:0098542">
    <property type="term" value="P:defense response to other organism"/>
    <property type="evidence" value="ECO:0007669"/>
    <property type="project" value="TreeGrafter"/>
</dbReference>
<keyword evidence="5" id="KW-0611">Plant defense</keyword>
<dbReference type="Pfam" id="PF23598">
    <property type="entry name" value="LRR_14"/>
    <property type="match status" value="1"/>
</dbReference>
<dbReference type="Gene3D" id="1.20.5.4130">
    <property type="match status" value="1"/>
</dbReference>
<dbReference type="CDD" id="cd14798">
    <property type="entry name" value="RX-CC_like"/>
    <property type="match status" value="1"/>
</dbReference>
<evidence type="ECO:0000256" key="7">
    <source>
        <dbReference type="SAM" id="MobiDB-lite"/>
    </source>
</evidence>
<dbReference type="InterPro" id="IPR032675">
    <property type="entry name" value="LRR_dom_sf"/>
</dbReference>
<evidence type="ECO:0000256" key="3">
    <source>
        <dbReference type="ARBA" id="ARBA00022737"/>
    </source>
</evidence>
<evidence type="ECO:0000256" key="1">
    <source>
        <dbReference type="ARBA" id="ARBA00008894"/>
    </source>
</evidence>
<dbReference type="Pfam" id="PF18052">
    <property type="entry name" value="Rx_N"/>
    <property type="match status" value="1"/>
</dbReference>
<feature type="domain" description="Disease resistance protein winged helix" evidence="10">
    <location>
        <begin position="491"/>
        <end position="565"/>
    </location>
</feature>
<dbReference type="Gene3D" id="3.40.50.300">
    <property type="entry name" value="P-loop containing nucleotide triphosphate hydrolases"/>
    <property type="match status" value="1"/>
</dbReference>
<evidence type="ECO:0000259" key="11">
    <source>
        <dbReference type="Pfam" id="PF23598"/>
    </source>
</evidence>
<feature type="domain" description="Disease resistance N-terminal" evidence="9">
    <location>
        <begin position="9"/>
        <end position="75"/>
    </location>
</feature>
<dbReference type="GO" id="GO:0043531">
    <property type="term" value="F:ADP binding"/>
    <property type="evidence" value="ECO:0007669"/>
    <property type="project" value="InterPro"/>
</dbReference>
<comment type="caution">
    <text evidence="12">The sequence shown here is derived from an EMBL/GenBank/DDBJ whole genome shotgun (WGS) entry which is preliminary data.</text>
</comment>
<dbReference type="FunFam" id="3.40.50.300:FF:001091">
    <property type="entry name" value="Probable disease resistance protein At1g61300"/>
    <property type="match status" value="1"/>
</dbReference>
<evidence type="ECO:0000256" key="4">
    <source>
        <dbReference type="ARBA" id="ARBA00022741"/>
    </source>
</evidence>
<reference evidence="12" key="1">
    <citation type="submission" date="2019-10" db="EMBL/GenBank/DDBJ databases">
        <authorList>
            <person name="Zhang R."/>
            <person name="Pan Y."/>
            <person name="Wang J."/>
            <person name="Ma R."/>
            <person name="Yu S."/>
        </authorList>
    </citation>
    <scope>NUCLEOTIDE SEQUENCE</scope>
    <source>
        <strain evidence="12">LA-IB0</strain>
        <tissue evidence="12">Leaf</tissue>
    </source>
</reference>
<dbReference type="AlphaFoldDB" id="A0AAV6WNP0"/>
<gene>
    <name evidence="12" type="ORF">BUALT_Bualt14G0060700</name>
</gene>
<dbReference type="Pfam" id="PF00931">
    <property type="entry name" value="NB-ARC"/>
    <property type="match status" value="1"/>
</dbReference>
<dbReference type="SUPFAM" id="SSF52058">
    <property type="entry name" value="L domain-like"/>
    <property type="match status" value="1"/>
</dbReference>
<keyword evidence="2" id="KW-0433">Leucine-rich repeat</keyword>
<dbReference type="Proteomes" id="UP000826271">
    <property type="component" value="Unassembled WGS sequence"/>
</dbReference>
<dbReference type="Gene3D" id="1.10.10.10">
    <property type="entry name" value="Winged helix-like DNA-binding domain superfamily/Winged helix DNA-binding domain"/>
    <property type="match status" value="1"/>
</dbReference>
<evidence type="ECO:0000259" key="10">
    <source>
        <dbReference type="Pfam" id="PF23559"/>
    </source>
</evidence>
<dbReference type="PANTHER" id="PTHR23155:SF1185">
    <property type="entry name" value="DISEASE RESISTANCE RPP8-LIKE PROTEIN 3-RELATED"/>
    <property type="match status" value="1"/>
</dbReference>
<evidence type="ECO:0000259" key="8">
    <source>
        <dbReference type="Pfam" id="PF00931"/>
    </source>
</evidence>